<dbReference type="EMBL" id="LTDL01000038">
    <property type="protein sequence ID" value="OAG29989.1"/>
    <property type="molecule type" value="Genomic_DNA"/>
</dbReference>
<sequence>MDLSRLPSVSEVYGEAGSGRTSFCLAMASPEPSLWIQKFPRFPSARALSVQLDLEEVFVSQTHSVNRLLHAFRSGEVSVFVRDHGIRLIVINTLSDFFYAAKGSSGFCVALVQELKRLYTAQGVKSLLISDGMPIKRILSGFIPVSSSVAWNYALPARFLVSKSEHTGEVAVTLEKPAFQALPAQNLKILSNKVLVLSKDQGDQDFETTAQAPGALHWEHFQT</sequence>
<reference evidence="1 2" key="1">
    <citation type="submission" date="2016-02" db="EMBL/GenBank/DDBJ databases">
        <title>Discovery of a natural microsporidian pathogen with a broad tissue tropism in Caenorhabditis elegans.</title>
        <authorList>
            <person name="Luallen R.J."/>
            <person name="Reinke A.W."/>
            <person name="Tong L."/>
            <person name="Botts M.R."/>
            <person name="Felix M.-A."/>
            <person name="Troemel E.R."/>
        </authorList>
    </citation>
    <scope>NUCLEOTIDE SEQUENCE [LARGE SCALE GENOMIC DNA]</scope>
    <source>
        <strain evidence="1 2">JUm2807</strain>
    </source>
</reference>
<dbReference type="AlphaFoldDB" id="A0A177EG63"/>
<gene>
    <name evidence="1" type="ORF">NEDG_01536</name>
</gene>
<dbReference type="OrthoDB" id="2187022at2759"/>
<evidence type="ECO:0008006" key="3">
    <source>
        <dbReference type="Google" id="ProtNLM"/>
    </source>
</evidence>
<protein>
    <recommendedName>
        <fullName evidence="3">DNA recombination and repair protein Rad51-like C-terminal domain-containing protein</fullName>
    </recommendedName>
</protein>
<evidence type="ECO:0000313" key="2">
    <source>
        <dbReference type="Proteomes" id="UP000185944"/>
    </source>
</evidence>
<dbReference type="InterPro" id="IPR027417">
    <property type="entry name" value="P-loop_NTPase"/>
</dbReference>
<dbReference type="Gene3D" id="3.40.50.300">
    <property type="entry name" value="P-loop containing nucleotide triphosphate hydrolases"/>
    <property type="match status" value="1"/>
</dbReference>
<proteinExistence type="predicted"/>
<comment type="caution">
    <text evidence="1">The sequence shown here is derived from an EMBL/GenBank/DDBJ whole genome shotgun (WGS) entry which is preliminary data.</text>
</comment>
<dbReference type="SUPFAM" id="SSF52540">
    <property type="entry name" value="P-loop containing nucleoside triphosphate hydrolases"/>
    <property type="match status" value="1"/>
</dbReference>
<evidence type="ECO:0000313" key="1">
    <source>
        <dbReference type="EMBL" id="OAG29989.1"/>
    </source>
</evidence>
<dbReference type="RefSeq" id="XP_067544541.1">
    <property type="nucleotide sequence ID" value="XM_067688954.1"/>
</dbReference>
<dbReference type="GeneID" id="93647886"/>
<accession>A0A177EG63</accession>
<dbReference type="VEuPathDB" id="MicrosporidiaDB:NEDG_01536"/>
<dbReference type="Proteomes" id="UP000185944">
    <property type="component" value="Unassembled WGS sequence"/>
</dbReference>
<organism evidence="1 2">
    <name type="scientific">Nematocida displodere</name>
    <dbReference type="NCBI Taxonomy" id="1805483"/>
    <lineage>
        <taxon>Eukaryota</taxon>
        <taxon>Fungi</taxon>
        <taxon>Fungi incertae sedis</taxon>
        <taxon>Microsporidia</taxon>
        <taxon>Nematocida</taxon>
    </lineage>
</organism>
<keyword evidence="2" id="KW-1185">Reference proteome</keyword>
<name>A0A177EG63_9MICR</name>